<accession>A0ABY6V2A2</accession>
<reference evidence="1 2" key="1">
    <citation type="submission" date="2019-06" db="EMBL/GenBank/DDBJ databases">
        <authorList>
            <person name="Broberg M."/>
        </authorList>
    </citation>
    <scope>NUCLEOTIDE SEQUENCE [LARGE SCALE GENOMIC DNA]</scope>
</reference>
<gene>
    <name evidence="1" type="ORF">CLO192961_LOCUS462838</name>
</gene>
<organism evidence="1 2">
    <name type="scientific">Bionectria ochroleuca</name>
    <name type="common">Gliocladium roseum</name>
    <dbReference type="NCBI Taxonomy" id="29856"/>
    <lineage>
        <taxon>Eukaryota</taxon>
        <taxon>Fungi</taxon>
        <taxon>Dikarya</taxon>
        <taxon>Ascomycota</taxon>
        <taxon>Pezizomycotina</taxon>
        <taxon>Sordariomycetes</taxon>
        <taxon>Hypocreomycetidae</taxon>
        <taxon>Hypocreales</taxon>
        <taxon>Bionectriaceae</taxon>
        <taxon>Clonostachys</taxon>
    </lineage>
</organism>
<comment type="caution">
    <text evidence="1">The sequence shown here is derived from an EMBL/GenBank/DDBJ whole genome shotgun (WGS) entry which is preliminary data.</text>
</comment>
<dbReference type="EMBL" id="CABFNS010000936">
    <property type="protein sequence ID" value="VUC37070.1"/>
    <property type="molecule type" value="Genomic_DNA"/>
</dbReference>
<evidence type="ECO:0000313" key="1">
    <source>
        <dbReference type="EMBL" id="VUC37070.1"/>
    </source>
</evidence>
<evidence type="ECO:0008006" key="3">
    <source>
        <dbReference type="Google" id="ProtNLM"/>
    </source>
</evidence>
<sequence>MVEFWFLSFDKIGYVISDNEKMEIGPCFDSGYRDDGRITVTPSGPYTSTAEYLQGHILKSQSPDPWNKTEVRLMELIRDCLSTITIQPGFTLTIPDVDPQNIMVNSAGTITGFIDLDLSQTMPRFLGYAKQPSWIARGLGPILDSWPTRSSGTPLNTPKTLIGT</sequence>
<proteinExistence type="predicted"/>
<evidence type="ECO:0000313" key="2">
    <source>
        <dbReference type="Proteomes" id="UP000766486"/>
    </source>
</evidence>
<dbReference type="Proteomes" id="UP000766486">
    <property type="component" value="Unassembled WGS sequence"/>
</dbReference>
<name>A0ABY6V2A2_BIOOC</name>
<protein>
    <recommendedName>
        <fullName evidence="3">Aminoglycoside phosphotransferase domain-containing protein</fullName>
    </recommendedName>
</protein>
<keyword evidence="2" id="KW-1185">Reference proteome</keyword>